<dbReference type="Gene3D" id="3.40.30.10">
    <property type="entry name" value="Glutaredoxin"/>
    <property type="match status" value="1"/>
</dbReference>
<protein>
    <submittedName>
        <fullName evidence="2">Glutathione S-transferase family protein</fullName>
    </submittedName>
</protein>
<sequence>MSASLTLFFSPTSPYVRKVMVLLHETGQLGMVNLHGVTLTPVNPNADVNEHNPAGKIPALQLADSSVLHDSRVILDYFDHQHGGEPLIPRDGPERWRRLTLASLADAVTDAAILVRYETFLRPEDKRWDDWVLGQCSKIDRALAAFEDAAGELDERFDVAAISAACALGYLDFRMPDLNWRRDCPKLAAWYSTVSQRPSLVATAPVH</sequence>
<dbReference type="KEGG" id="plal:FXN65_02205"/>
<evidence type="ECO:0000313" key="3">
    <source>
        <dbReference type="Proteomes" id="UP000327179"/>
    </source>
</evidence>
<dbReference type="SUPFAM" id="SSF52833">
    <property type="entry name" value="Thioredoxin-like"/>
    <property type="match status" value="1"/>
</dbReference>
<dbReference type="InterPro" id="IPR036282">
    <property type="entry name" value="Glutathione-S-Trfase_C_sf"/>
</dbReference>
<name>A0A5J6QEN3_9GAMM</name>
<feature type="domain" description="GST N-terminal" evidence="1">
    <location>
        <begin position="3"/>
        <end position="86"/>
    </location>
</feature>
<dbReference type="AlphaFoldDB" id="A0A5J6QEN3"/>
<dbReference type="PANTHER" id="PTHR43968:SF6">
    <property type="entry name" value="GLUTATHIONE S-TRANSFERASE OMEGA"/>
    <property type="match status" value="1"/>
</dbReference>
<dbReference type="Pfam" id="PF13410">
    <property type="entry name" value="GST_C_2"/>
    <property type="match status" value="1"/>
</dbReference>
<proteinExistence type="predicted"/>
<dbReference type="Gene3D" id="1.20.1050.10">
    <property type="match status" value="1"/>
</dbReference>
<keyword evidence="2" id="KW-0808">Transferase</keyword>
<dbReference type="EMBL" id="CP043311">
    <property type="protein sequence ID" value="QEY60917.1"/>
    <property type="molecule type" value="Genomic_DNA"/>
</dbReference>
<reference evidence="2 3" key="1">
    <citation type="submission" date="2019-08" db="EMBL/GenBank/DDBJ databases">
        <title>Whole-genome Sequencing of e-waste polymer degrading bacterium Pseudomonas sp. strain PE08.</title>
        <authorList>
            <person name="Kirdat K."/>
            <person name="Debbarma P."/>
            <person name="Narawade N."/>
            <person name="Suyal D."/>
            <person name="Thorat V."/>
            <person name="Shouche Y."/>
            <person name="Goel R."/>
            <person name="Yadav A."/>
        </authorList>
    </citation>
    <scope>NUCLEOTIDE SEQUENCE [LARGE SCALE GENOMIC DNA]</scope>
    <source>
        <strain evidence="2 3">PE08</strain>
    </source>
</reference>
<dbReference type="SUPFAM" id="SSF47616">
    <property type="entry name" value="GST C-terminal domain-like"/>
    <property type="match status" value="1"/>
</dbReference>
<dbReference type="Pfam" id="PF13417">
    <property type="entry name" value="GST_N_3"/>
    <property type="match status" value="1"/>
</dbReference>
<keyword evidence="3" id="KW-1185">Reference proteome</keyword>
<evidence type="ECO:0000259" key="1">
    <source>
        <dbReference type="PROSITE" id="PS50404"/>
    </source>
</evidence>
<dbReference type="InterPro" id="IPR004045">
    <property type="entry name" value="Glutathione_S-Trfase_N"/>
</dbReference>
<dbReference type="GO" id="GO:0005737">
    <property type="term" value="C:cytoplasm"/>
    <property type="evidence" value="ECO:0007669"/>
    <property type="project" value="TreeGrafter"/>
</dbReference>
<dbReference type="RefSeq" id="WP_151131458.1">
    <property type="nucleotide sequence ID" value="NZ_CP043311.1"/>
</dbReference>
<evidence type="ECO:0000313" key="2">
    <source>
        <dbReference type="EMBL" id="QEY60917.1"/>
    </source>
</evidence>
<dbReference type="InterPro" id="IPR036249">
    <property type="entry name" value="Thioredoxin-like_sf"/>
</dbReference>
<organism evidence="2 3">
    <name type="scientific">Metapseudomonas lalkuanensis</name>
    <dbReference type="NCBI Taxonomy" id="2604832"/>
    <lineage>
        <taxon>Bacteria</taxon>
        <taxon>Pseudomonadati</taxon>
        <taxon>Pseudomonadota</taxon>
        <taxon>Gammaproteobacteria</taxon>
        <taxon>Pseudomonadales</taxon>
        <taxon>Pseudomonadaceae</taxon>
        <taxon>Metapseudomonas</taxon>
    </lineage>
</organism>
<gene>
    <name evidence="2" type="ORF">FXN65_02205</name>
</gene>
<accession>A0A5J6QEN3</accession>
<dbReference type="GO" id="GO:0016740">
    <property type="term" value="F:transferase activity"/>
    <property type="evidence" value="ECO:0007669"/>
    <property type="project" value="UniProtKB-KW"/>
</dbReference>
<dbReference type="InterPro" id="IPR050983">
    <property type="entry name" value="GST_Omega/HSP26"/>
</dbReference>
<dbReference type="PANTHER" id="PTHR43968">
    <property type="match status" value="1"/>
</dbReference>
<dbReference type="CDD" id="cd03205">
    <property type="entry name" value="GST_C_6"/>
    <property type="match status" value="1"/>
</dbReference>
<dbReference type="Proteomes" id="UP000327179">
    <property type="component" value="Chromosome"/>
</dbReference>
<dbReference type="PROSITE" id="PS50404">
    <property type="entry name" value="GST_NTER"/>
    <property type="match status" value="1"/>
</dbReference>